<reference evidence="1 2" key="1">
    <citation type="journal article" date="2020" name="Mol. Plant">
        <title>The Chromosome-Based Rubber Tree Genome Provides New Insights into Spurge Genome Evolution and Rubber Biosynthesis.</title>
        <authorList>
            <person name="Liu J."/>
            <person name="Shi C."/>
            <person name="Shi C.C."/>
            <person name="Li W."/>
            <person name="Zhang Q.J."/>
            <person name="Zhang Y."/>
            <person name="Li K."/>
            <person name="Lu H.F."/>
            <person name="Shi C."/>
            <person name="Zhu S.T."/>
            <person name="Xiao Z.Y."/>
            <person name="Nan H."/>
            <person name="Yue Y."/>
            <person name="Zhu X.G."/>
            <person name="Wu Y."/>
            <person name="Hong X.N."/>
            <person name="Fan G.Y."/>
            <person name="Tong Y."/>
            <person name="Zhang D."/>
            <person name="Mao C.L."/>
            <person name="Liu Y.L."/>
            <person name="Hao S.J."/>
            <person name="Liu W.Q."/>
            <person name="Lv M.Q."/>
            <person name="Zhang H.B."/>
            <person name="Liu Y."/>
            <person name="Hu-Tang G.R."/>
            <person name="Wang J.P."/>
            <person name="Wang J.H."/>
            <person name="Sun Y.H."/>
            <person name="Ni S.B."/>
            <person name="Chen W.B."/>
            <person name="Zhang X.C."/>
            <person name="Jiao Y.N."/>
            <person name="Eichler E.E."/>
            <person name="Li G.H."/>
            <person name="Liu X."/>
            <person name="Gao L.Z."/>
        </authorList>
    </citation>
    <scope>NUCLEOTIDE SEQUENCE [LARGE SCALE GENOMIC DNA]</scope>
    <source>
        <strain evidence="2">cv. GT1</strain>
        <tissue evidence="1">Leaf</tissue>
    </source>
</reference>
<sequence length="76" mass="8313">MILPKAGVRLSLSRNQLLNKPFPSQDLELMAEGVRADLLLLKVLVVGFRDSLDGLYLKGDLLSGSNGITVGYRREA</sequence>
<dbReference type="EMBL" id="JAAGAX010000013">
    <property type="protein sequence ID" value="KAF2294631.1"/>
    <property type="molecule type" value="Genomic_DNA"/>
</dbReference>
<evidence type="ECO:0000313" key="2">
    <source>
        <dbReference type="Proteomes" id="UP000467840"/>
    </source>
</evidence>
<name>A0A6A6KZZ0_HEVBR</name>
<accession>A0A6A6KZZ0</accession>
<dbReference type="Proteomes" id="UP000467840">
    <property type="component" value="Chromosome 7"/>
</dbReference>
<gene>
    <name evidence="1" type="ORF">GH714_013984</name>
</gene>
<keyword evidence="2" id="KW-1185">Reference proteome</keyword>
<dbReference type="AlphaFoldDB" id="A0A6A6KZZ0"/>
<proteinExistence type="predicted"/>
<organism evidence="1 2">
    <name type="scientific">Hevea brasiliensis</name>
    <name type="common">Para rubber tree</name>
    <name type="synonym">Siphonia brasiliensis</name>
    <dbReference type="NCBI Taxonomy" id="3981"/>
    <lineage>
        <taxon>Eukaryota</taxon>
        <taxon>Viridiplantae</taxon>
        <taxon>Streptophyta</taxon>
        <taxon>Embryophyta</taxon>
        <taxon>Tracheophyta</taxon>
        <taxon>Spermatophyta</taxon>
        <taxon>Magnoliopsida</taxon>
        <taxon>eudicotyledons</taxon>
        <taxon>Gunneridae</taxon>
        <taxon>Pentapetalae</taxon>
        <taxon>rosids</taxon>
        <taxon>fabids</taxon>
        <taxon>Malpighiales</taxon>
        <taxon>Euphorbiaceae</taxon>
        <taxon>Crotonoideae</taxon>
        <taxon>Micrandreae</taxon>
        <taxon>Hevea</taxon>
    </lineage>
</organism>
<comment type="caution">
    <text evidence="1">The sequence shown here is derived from an EMBL/GenBank/DDBJ whole genome shotgun (WGS) entry which is preliminary data.</text>
</comment>
<protein>
    <submittedName>
        <fullName evidence="1">Uncharacterized protein</fullName>
    </submittedName>
</protein>
<evidence type="ECO:0000313" key="1">
    <source>
        <dbReference type="EMBL" id="KAF2294631.1"/>
    </source>
</evidence>